<proteinExistence type="predicted"/>
<comment type="caution">
    <text evidence="1">The sequence shown here is derived from an EMBL/GenBank/DDBJ whole genome shotgun (WGS) entry which is preliminary data.</text>
</comment>
<gene>
    <name evidence="1" type="ORF">KPL78_23750</name>
</gene>
<dbReference type="EMBL" id="JAHYBZ010000009">
    <property type="protein sequence ID" value="MBW6400895.1"/>
    <property type="molecule type" value="Genomic_DNA"/>
</dbReference>
<accession>A0ABS7AHV1</accession>
<name>A0ABS7AHV1_9PROT</name>
<dbReference type="RefSeq" id="WP_219765464.1">
    <property type="nucleotide sequence ID" value="NZ_JAHYBZ010000009.1"/>
</dbReference>
<reference evidence="1 2" key="1">
    <citation type="submission" date="2021-07" db="EMBL/GenBank/DDBJ databases">
        <authorList>
            <person name="So Y."/>
        </authorList>
    </citation>
    <scope>NUCLEOTIDE SEQUENCE [LARGE SCALE GENOMIC DNA]</scope>
    <source>
        <strain evidence="1 2">HJA6</strain>
    </source>
</reference>
<organism evidence="1 2">
    <name type="scientific">Roseomonas alba</name>
    <dbReference type="NCBI Taxonomy" id="2846776"/>
    <lineage>
        <taxon>Bacteria</taxon>
        <taxon>Pseudomonadati</taxon>
        <taxon>Pseudomonadota</taxon>
        <taxon>Alphaproteobacteria</taxon>
        <taxon>Acetobacterales</taxon>
        <taxon>Roseomonadaceae</taxon>
        <taxon>Roseomonas</taxon>
    </lineage>
</organism>
<keyword evidence="2" id="KW-1185">Reference proteome</keyword>
<evidence type="ECO:0000313" key="2">
    <source>
        <dbReference type="Proteomes" id="UP001196565"/>
    </source>
</evidence>
<sequence>MLGIRGILGGTGQGVRVTIGQTVARAMLGLAVSSGGAAASCISVDRHAEARDDTLAFTAGLQREVRMAIERNDSCTPDLHIGFMVVELAVIAGRSGRGYLVTYAVTDERDGDVRPHMGATWAMDRTQALLDAGRSAGAGIRSRTW</sequence>
<dbReference type="Proteomes" id="UP001196565">
    <property type="component" value="Unassembled WGS sequence"/>
</dbReference>
<evidence type="ECO:0000313" key="1">
    <source>
        <dbReference type="EMBL" id="MBW6400895.1"/>
    </source>
</evidence>
<protein>
    <submittedName>
        <fullName evidence="1">Uncharacterized protein</fullName>
    </submittedName>
</protein>